<dbReference type="InterPro" id="IPR019557">
    <property type="entry name" value="AminoTfrase-like_pln_mobile"/>
</dbReference>
<sequence length="265" mass="30406">MALLWNDDNHRSALHHIQNFVTGFGNVSQIESYKIDNSLVTALVERWSPEIHTFHLPTGECTITLEDVALLLGLRVGGKAVTGSTMVSWADDFLDLLGVMPPESQRKGNFIKLKWLRETFLMLTPESSNEEIIIHCRAYILQLIGGILMSDKSHNRVHIMWLHLLRDLRETGEYSWGSACLATLYRELCHAAEPGVMSFDRCSYLLQTWAWYHMPFLAPISNLEPRFPFAKRYSGKGMKFGDTPRYHTDGYRSKIDHMTVNDVIY</sequence>
<accession>A0A1S3EDG8</accession>
<dbReference type="STRING" id="3827.A0A1S3EDG8"/>
<dbReference type="Proteomes" id="UP000087171">
    <property type="component" value="Chromosome Ca7"/>
</dbReference>
<evidence type="ECO:0000313" key="3">
    <source>
        <dbReference type="RefSeq" id="XP_012573880.1"/>
    </source>
</evidence>
<feature type="domain" description="Aminotransferase-like plant mobile" evidence="1">
    <location>
        <begin position="23"/>
        <end position="265"/>
    </location>
</feature>
<organism evidence="2 3">
    <name type="scientific">Cicer arietinum</name>
    <name type="common">Chickpea</name>
    <name type="synonym">Garbanzo</name>
    <dbReference type="NCBI Taxonomy" id="3827"/>
    <lineage>
        <taxon>Eukaryota</taxon>
        <taxon>Viridiplantae</taxon>
        <taxon>Streptophyta</taxon>
        <taxon>Embryophyta</taxon>
        <taxon>Tracheophyta</taxon>
        <taxon>Spermatophyta</taxon>
        <taxon>Magnoliopsida</taxon>
        <taxon>eudicotyledons</taxon>
        <taxon>Gunneridae</taxon>
        <taxon>Pentapetalae</taxon>
        <taxon>rosids</taxon>
        <taxon>fabids</taxon>
        <taxon>Fabales</taxon>
        <taxon>Fabaceae</taxon>
        <taxon>Papilionoideae</taxon>
        <taxon>50 kb inversion clade</taxon>
        <taxon>NPAAA clade</taxon>
        <taxon>Hologalegina</taxon>
        <taxon>IRL clade</taxon>
        <taxon>Cicereae</taxon>
        <taxon>Cicer</taxon>
    </lineage>
</organism>
<keyword evidence="2" id="KW-1185">Reference proteome</keyword>
<gene>
    <name evidence="3" type="primary">LOC105852520</name>
</gene>
<name>A0A1S3EDG8_CICAR</name>
<protein>
    <submittedName>
        <fullName evidence="3">Protein MAIN-LIKE 2-like</fullName>
    </submittedName>
</protein>
<dbReference type="Pfam" id="PF10536">
    <property type="entry name" value="PMD"/>
    <property type="match status" value="1"/>
</dbReference>
<dbReference type="RefSeq" id="XP_012573880.1">
    <property type="nucleotide sequence ID" value="XM_012718426.1"/>
</dbReference>
<reference evidence="2" key="1">
    <citation type="journal article" date="2013" name="Nat. Biotechnol.">
        <title>Draft genome sequence of chickpea (Cicer arietinum) provides a resource for trait improvement.</title>
        <authorList>
            <person name="Varshney R.K."/>
            <person name="Song C."/>
            <person name="Saxena R.K."/>
            <person name="Azam S."/>
            <person name="Yu S."/>
            <person name="Sharpe A.G."/>
            <person name="Cannon S."/>
            <person name="Baek J."/>
            <person name="Rosen B.D."/>
            <person name="Tar'an B."/>
            <person name="Millan T."/>
            <person name="Zhang X."/>
            <person name="Ramsay L.D."/>
            <person name="Iwata A."/>
            <person name="Wang Y."/>
            <person name="Nelson W."/>
            <person name="Farmer A.D."/>
            <person name="Gaur P.M."/>
            <person name="Soderlund C."/>
            <person name="Penmetsa R.V."/>
            <person name="Xu C."/>
            <person name="Bharti A.K."/>
            <person name="He W."/>
            <person name="Winter P."/>
            <person name="Zhao S."/>
            <person name="Hane J.K."/>
            <person name="Carrasquilla-Garcia N."/>
            <person name="Condie J.A."/>
            <person name="Upadhyaya H.D."/>
            <person name="Luo M.C."/>
            <person name="Thudi M."/>
            <person name="Gowda C.L."/>
            <person name="Singh N.P."/>
            <person name="Lichtenzveig J."/>
            <person name="Gali K.K."/>
            <person name="Rubio J."/>
            <person name="Nadarajan N."/>
            <person name="Dolezel J."/>
            <person name="Bansal K.C."/>
            <person name="Xu X."/>
            <person name="Edwards D."/>
            <person name="Zhang G."/>
            <person name="Kahl G."/>
            <person name="Gil J."/>
            <person name="Singh K.B."/>
            <person name="Datta S.K."/>
            <person name="Jackson S.A."/>
            <person name="Wang J."/>
            <person name="Cook D.R."/>
        </authorList>
    </citation>
    <scope>NUCLEOTIDE SEQUENCE [LARGE SCALE GENOMIC DNA]</scope>
    <source>
        <strain evidence="2">cv. CDC Frontier</strain>
    </source>
</reference>
<reference evidence="3" key="2">
    <citation type="submission" date="2025-08" db="UniProtKB">
        <authorList>
            <consortium name="RefSeq"/>
        </authorList>
    </citation>
    <scope>IDENTIFICATION</scope>
    <source>
        <tissue evidence="3">Etiolated seedlings</tissue>
    </source>
</reference>
<dbReference type="OrthoDB" id="1936739at2759"/>
<evidence type="ECO:0000313" key="2">
    <source>
        <dbReference type="Proteomes" id="UP000087171"/>
    </source>
</evidence>
<evidence type="ECO:0000259" key="1">
    <source>
        <dbReference type="Pfam" id="PF10536"/>
    </source>
</evidence>
<dbReference type="AlphaFoldDB" id="A0A1S3EDG8"/>
<dbReference type="InterPro" id="IPR044824">
    <property type="entry name" value="MAIN-like"/>
</dbReference>
<dbReference type="PANTHER" id="PTHR46033:SF8">
    <property type="entry name" value="PROTEIN MAINTENANCE OF MERISTEMS-LIKE"/>
    <property type="match status" value="1"/>
</dbReference>
<dbReference type="GO" id="GO:0010073">
    <property type="term" value="P:meristem maintenance"/>
    <property type="evidence" value="ECO:0007669"/>
    <property type="project" value="InterPro"/>
</dbReference>
<dbReference type="PANTHER" id="PTHR46033">
    <property type="entry name" value="PROTEIN MAIN-LIKE 2"/>
    <property type="match status" value="1"/>
</dbReference>
<proteinExistence type="predicted"/>